<keyword evidence="1" id="KW-1133">Transmembrane helix</keyword>
<dbReference type="Proteomes" id="UP000034329">
    <property type="component" value="Unassembled WGS sequence"/>
</dbReference>
<proteinExistence type="predicted"/>
<comment type="caution">
    <text evidence="2">The sequence shown here is derived from an EMBL/GenBank/DDBJ whole genome shotgun (WGS) entry which is preliminary data.</text>
</comment>
<dbReference type="InterPro" id="IPR043993">
    <property type="entry name" value="T4SS_pilin"/>
</dbReference>
<dbReference type="AlphaFoldDB" id="A0A0G1MPI8"/>
<name>A0A0G1MPI8_9BACT</name>
<evidence type="ECO:0000256" key="1">
    <source>
        <dbReference type="SAM" id="Phobius"/>
    </source>
</evidence>
<keyword evidence="1" id="KW-0472">Membrane</keyword>
<accession>A0A0G1MPI8</accession>
<organism evidence="2 3">
    <name type="scientific">Candidatus Woesebacteria bacterium GW2011_GWB1_45_5</name>
    <dbReference type="NCBI Taxonomy" id="1618581"/>
    <lineage>
        <taxon>Bacteria</taxon>
        <taxon>Candidatus Woeseibacteriota</taxon>
    </lineage>
</organism>
<sequence length="111" mass="11557">MNKLSYDTGNTFFGGSGGSRGSISILASPSGIGSLVSLFIQIAFVLAGLILLFYFVLGGIGLIGSAGQSDPQKIEQAKKTLTSAIIGFVVVFTSYWIVKLIGQLIGIPDLI</sequence>
<evidence type="ECO:0000313" key="2">
    <source>
        <dbReference type="EMBL" id="KKU10261.1"/>
    </source>
</evidence>
<keyword evidence="1" id="KW-0812">Transmembrane</keyword>
<dbReference type="Pfam" id="PF18895">
    <property type="entry name" value="T4SS_pilin"/>
    <property type="match status" value="1"/>
</dbReference>
<evidence type="ECO:0000313" key="3">
    <source>
        <dbReference type="Proteomes" id="UP000034329"/>
    </source>
</evidence>
<dbReference type="EMBL" id="LCLA01000016">
    <property type="protein sequence ID" value="KKU10261.1"/>
    <property type="molecule type" value="Genomic_DNA"/>
</dbReference>
<reference evidence="2 3" key="1">
    <citation type="journal article" date="2015" name="Nature">
        <title>rRNA introns, odd ribosomes, and small enigmatic genomes across a large radiation of phyla.</title>
        <authorList>
            <person name="Brown C.T."/>
            <person name="Hug L.A."/>
            <person name="Thomas B.C."/>
            <person name="Sharon I."/>
            <person name="Castelle C.J."/>
            <person name="Singh A."/>
            <person name="Wilkins M.J."/>
            <person name="Williams K.H."/>
            <person name="Banfield J.F."/>
        </authorList>
    </citation>
    <scope>NUCLEOTIDE SEQUENCE [LARGE SCALE GENOMIC DNA]</scope>
</reference>
<gene>
    <name evidence="2" type="ORF">UX13_C0016G0018</name>
</gene>
<feature type="transmembrane region" description="Helical" evidence="1">
    <location>
        <begin position="38"/>
        <end position="63"/>
    </location>
</feature>
<feature type="transmembrane region" description="Helical" evidence="1">
    <location>
        <begin position="84"/>
        <end position="105"/>
    </location>
</feature>
<protein>
    <submittedName>
        <fullName evidence="2">Uncharacterized protein</fullName>
    </submittedName>
</protein>